<name>W6A6V7_9MOLU</name>
<dbReference type="STRING" id="1276246.SCULI_v1c05220"/>
<dbReference type="EMBL" id="CP006681">
    <property type="protein sequence ID" value="AHI52863.1"/>
    <property type="molecule type" value="Genomic_DNA"/>
</dbReference>
<dbReference type="InterPro" id="IPR054816">
    <property type="entry name" value="Lipoprotein_mollicutes-type_CS"/>
</dbReference>
<dbReference type="PROSITE" id="PS51257">
    <property type="entry name" value="PROKAR_LIPOPROTEIN"/>
    <property type="match status" value="1"/>
</dbReference>
<keyword evidence="1" id="KW-0732">Signal</keyword>
<feature type="signal peptide" evidence="1">
    <location>
        <begin position="1"/>
        <end position="19"/>
    </location>
</feature>
<evidence type="ECO:0008006" key="4">
    <source>
        <dbReference type="Google" id="ProtNLM"/>
    </source>
</evidence>
<reference evidence="2 3" key="1">
    <citation type="journal article" date="2014" name="Genome Biol. Evol.">
        <title>Molecular evolution of the substrate utilization strategies and putative virulence factors in mosquito-associated Spiroplasma species.</title>
        <authorList>
            <person name="Chang T.H."/>
            <person name="Lo W.S."/>
            <person name="Ku C."/>
            <person name="Chen L.L."/>
            <person name="Kuo C.H."/>
        </authorList>
    </citation>
    <scope>NUCLEOTIDE SEQUENCE [LARGE SCALE GENOMIC DNA]</scope>
    <source>
        <strain evidence="2">AES-1</strain>
    </source>
</reference>
<gene>
    <name evidence="2" type="ORF">SCULI_v1c05220</name>
</gene>
<evidence type="ECO:0000256" key="1">
    <source>
        <dbReference type="SAM" id="SignalP"/>
    </source>
</evidence>
<proteinExistence type="predicted"/>
<sequence length="161" mass="18857">MRKILSFLASFSLVPSTVATTISCEMLTDQEKVMRYISLIEEAETLRMYWLKDYKTILNINWENPSYAEIMEAQNSAELQYFIIANAEWYLNQHLATLIPDYKEYDKKGKISEIYAQDEVWFPPFFNAATGRAALITPLNYKFFSRATRIHLNNQLAKYTP</sequence>
<keyword evidence="3" id="KW-1185">Reference proteome</keyword>
<dbReference type="AlphaFoldDB" id="W6A6V7"/>
<dbReference type="Proteomes" id="UP000019267">
    <property type="component" value="Chromosome"/>
</dbReference>
<protein>
    <recommendedName>
        <fullName evidence="4">Lipoprotein</fullName>
    </recommendedName>
</protein>
<dbReference type="RefSeq" id="WP_025363099.1">
    <property type="nucleotide sequence ID" value="NZ_CP006681.1"/>
</dbReference>
<dbReference type="PATRIC" id="fig|1276246.3.peg.520"/>
<dbReference type="KEGG" id="scq:SCULI_v1c05220"/>
<evidence type="ECO:0000313" key="2">
    <source>
        <dbReference type="EMBL" id="AHI52863.1"/>
    </source>
</evidence>
<evidence type="ECO:0000313" key="3">
    <source>
        <dbReference type="Proteomes" id="UP000019267"/>
    </source>
</evidence>
<dbReference type="HOGENOM" id="CLU_1642663_0_0_14"/>
<feature type="chain" id="PRO_5004876967" description="Lipoprotein" evidence="1">
    <location>
        <begin position="20"/>
        <end position="161"/>
    </location>
</feature>
<accession>W6A6V7</accession>
<organism evidence="2 3">
    <name type="scientific">Spiroplasma culicicola AES-1</name>
    <dbReference type="NCBI Taxonomy" id="1276246"/>
    <lineage>
        <taxon>Bacteria</taxon>
        <taxon>Bacillati</taxon>
        <taxon>Mycoplasmatota</taxon>
        <taxon>Mollicutes</taxon>
        <taxon>Entomoplasmatales</taxon>
        <taxon>Spiroplasmataceae</taxon>
        <taxon>Spiroplasma</taxon>
    </lineage>
</organism>
<dbReference type="NCBIfam" id="NF038029">
    <property type="entry name" value="LP_plasma"/>
    <property type="match status" value="1"/>
</dbReference>